<protein>
    <submittedName>
        <fullName evidence="2">Uncharacterized protein</fullName>
    </submittedName>
</protein>
<dbReference type="InParanoid" id="I1C6T5"/>
<reference evidence="2 3" key="1">
    <citation type="journal article" date="2009" name="PLoS Genet.">
        <title>Genomic analysis of the basal lineage fungus Rhizopus oryzae reveals a whole-genome duplication.</title>
        <authorList>
            <person name="Ma L.-J."/>
            <person name="Ibrahim A.S."/>
            <person name="Skory C."/>
            <person name="Grabherr M.G."/>
            <person name="Burger G."/>
            <person name="Butler M."/>
            <person name="Elias M."/>
            <person name="Idnurm A."/>
            <person name="Lang B.F."/>
            <person name="Sone T."/>
            <person name="Abe A."/>
            <person name="Calvo S.E."/>
            <person name="Corrochano L.M."/>
            <person name="Engels R."/>
            <person name="Fu J."/>
            <person name="Hansberg W."/>
            <person name="Kim J.-M."/>
            <person name="Kodira C.D."/>
            <person name="Koehrsen M.J."/>
            <person name="Liu B."/>
            <person name="Miranda-Saavedra D."/>
            <person name="O'Leary S."/>
            <person name="Ortiz-Castellanos L."/>
            <person name="Poulter R."/>
            <person name="Rodriguez-Romero J."/>
            <person name="Ruiz-Herrera J."/>
            <person name="Shen Y.-Q."/>
            <person name="Zeng Q."/>
            <person name="Galagan J."/>
            <person name="Birren B.W."/>
            <person name="Cuomo C.A."/>
            <person name="Wickes B.L."/>
        </authorList>
    </citation>
    <scope>NUCLEOTIDE SEQUENCE [LARGE SCALE GENOMIC DNA]</scope>
    <source>
        <strain evidence="3">RA 99-880 / ATCC MYA-4621 / FGSC 9543 / NRRL 43880</strain>
    </source>
</reference>
<dbReference type="eggNOG" id="ENOG502TAGC">
    <property type="taxonomic scope" value="Eukaryota"/>
</dbReference>
<evidence type="ECO:0000313" key="3">
    <source>
        <dbReference type="Proteomes" id="UP000009138"/>
    </source>
</evidence>
<keyword evidence="3" id="KW-1185">Reference proteome</keyword>
<dbReference type="VEuPathDB" id="FungiDB:RO3G_08875"/>
<gene>
    <name evidence="2" type="ORF">RO3G_08875</name>
</gene>
<feature type="region of interest" description="Disordered" evidence="1">
    <location>
        <begin position="145"/>
        <end position="199"/>
    </location>
</feature>
<dbReference type="OMA" id="CNREYEH"/>
<evidence type="ECO:0000256" key="1">
    <source>
        <dbReference type="SAM" id="MobiDB-lite"/>
    </source>
</evidence>
<name>I1C6T5_RHIO9</name>
<dbReference type="EMBL" id="CH476737">
    <property type="protein sequence ID" value="EIE84165.1"/>
    <property type="molecule type" value="Genomic_DNA"/>
</dbReference>
<dbReference type="Proteomes" id="UP000009138">
    <property type="component" value="Unassembled WGS sequence"/>
</dbReference>
<accession>I1C6T5</accession>
<evidence type="ECO:0000313" key="2">
    <source>
        <dbReference type="EMBL" id="EIE84165.1"/>
    </source>
</evidence>
<organism evidence="2 3">
    <name type="scientific">Rhizopus delemar (strain RA 99-880 / ATCC MYA-4621 / FGSC 9543 / NRRL 43880)</name>
    <name type="common">Mucormycosis agent</name>
    <name type="synonym">Rhizopus arrhizus var. delemar</name>
    <dbReference type="NCBI Taxonomy" id="246409"/>
    <lineage>
        <taxon>Eukaryota</taxon>
        <taxon>Fungi</taxon>
        <taxon>Fungi incertae sedis</taxon>
        <taxon>Mucoromycota</taxon>
        <taxon>Mucoromycotina</taxon>
        <taxon>Mucoromycetes</taxon>
        <taxon>Mucorales</taxon>
        <taxon>Mucorineae</taxon>
        <taxon>Rhizopodaceae</taxon>
        <taxon>Rhizopus</taxon>
    </lineage>
</organism>
<dbReference type="RefSeq" id="XP_067519561.1">
    <property type="nucleotide sequence ID" value="XM_067663460.1"/>
</dbReference>
<dbReference type="OrthoDB" id="2258835at2759"/>
<sequence length="199" mass="22213">MTPFREIKHNLVPLNNFYLDQTIISASYEEYGVSIIEADFTWQSTAAECSDDPAQLLLHYAWKQCPNPDQLPSAHLGHDLPDEFQGMMCSEKTPNGIDLCVYVYDDHNDDRMRRDMELLYKIRKLGALSGPQQHPGRQATVLSVQGRSAESNPRHGMQTVQPTGRGQLSDLGRRSVLCDPECKHPGTAQTDQGSRGGKG</sequence>
<dbReference type="AlphaFoldDB" id="I1C6T5"/>
<proteinExistence type="predicted"/>
<dbReference type="GeneID" id="93615841"/>